<feature type="compositionally biased region" description="Low complexity" evidence="1">
    <location>
        <begin position="25"/>
        <end position="50"/>
    </location>
</feature>
<dbReference type="EMBL" id="DF933811">
    <property type="protein sequence ID" value="GAM34521.1"/>
    <property type="molecule type" value="Genomic_DNA"/>
</dbReference>
<evidence type="ECO:0000313" key="2">
    <source>
        <dbReference type="EMBL" id="GAM34521.1"/>
    </source>
</evidence>
<protein>
    <submittedName>
        <fullName evidence="2">Uncharacterized protein</fullName>
    </submittedName>
</protein>
<dbReference type="AlphaFoldDB" id="A0A6V8GZQ6"/>
<dbReference type="Proteomes" id="UP000053095">
    <property type="component" value="Unassembled WGS sequence"/>
</dbReference>
<evidence type="ECO:0000313" key="3">
    <source>
        <dbReference type="Proteomes" id="UP000053095"/>
    </source>
</evidence>
<gene>
    <name evidence="2" type="ORF">TCE0_015f02158</name>
</gene>
<feature type="region of interest" description="Disordered" evidence="1">
    <location>
        <begin position="24"/>
        <end position="68"/>
    </location>
</feature>
<evidence type="ECO:0000256" key="1">
    <source>
        <dbReference type="SAM" id="MobiDB-lite"/>
    </source>
</evidence>
<accession>A0A6V8GZQ6</accession>
<reference evidence="3" key="1">
    <citation type="journal article" date="2015" name="Genome Announc.">
        <title>Draft genome sequence of Talaromyces cellulolyticus strain Y-94, a source of lignocellulosic biomass-degrading enzymes.</title>
        <authorList>
            <person name="Fujii T."/>
            <person name="Koike H."/>
            <person name="Sawayama S."/>
            <person name="Yano S."/>
            <person name="Inoue H."/>
        </authorList>
    </citation>
    <scope>NUCLEOTIDE SEQUENCE [LARGE SCALE GENOMIC DNA]</scope>
    <source>
        <strain evidence="3">Y-94</strain>
    </source>
</reference>
<proteinExistence type="predicted"/>
<organism evidence="2 3">
    <name type="scientific">Talaromyces pinophilus</name>
    <name type="common">Penicillium pinophilum</name>
    <dbReference type="NCBI Taxonomy" id="128442"/>
    <lineage>
        <taxon>Eukaryota</taxon>
        <taxon>Fungi</taxon>
        <taxon>Dikarya</taxon>
        <taxon>Ascomycota</taxon>
        <taxon>Pezizomycotina</taxon>
        <taxon>Eurotiomycetes</taxon>
        <taxon>Eurotiomycetidae</taxon>
        <taxon>Eurotiales</taxon>
        <taxon>Trichocomaceae</taxon>
        <taxon>Talaromyces</taxon>
        <taxon>Talaromyces sect. Talaromyces</taxon>
    </lineage>
</organism>
<comment type="caution">
    <text evidence="2">The sequence shown here is derived from an EMBL/GenBank/DDBJ whole genome shotgun (WGS) entry which is preliminary data.</text>
</comment>
<keyword evidence="3" id="KW-1185">Reference proteome</keyword>
<sequence>MIELADAIATVRKFHEKLESLCQLSASSADDSSSTTSSSSTVQTDSTVAANEAVQTCPTDSDDMEQSEGWQFLKPVEDYYQRRRLKIGEIPSEDLVVELEPDEEDEE</sequence>
<name>A0A6V8GZQ6_TALPI</name>